<dbReference type="HOGENOM" id="CLU_1960392_0_0_1"/>
<organism evidence="1 2">
    <name type="scientific">Piloderma croceum (strain F 1598)</name>
    <dbReference type="NCBI Taxonomy" id="765440"/>
    <lineage>
        <taxon>Eukaryota</taxon>
        <taxon>Fungi</taxon>
        <taxon>Dikarya</taxon>
        <taxon>Basidiomycota</taxon>
        <taxon>Agaricomycotina</taxon>
        <taxon>Agaricomycetes</taxon>
        <taxon>Agaricomycetidae</taxon>
        <taxon>Atheliales</taxon>
        <taxon>Atheliaceae</taxon>
        <taxon>Piloderma</taxon>
    </lineage>
</organism>
<dbReference type="Proteomes" id="UP000054166">
    <property type="component" value="Unassembled WGS sequence"/>
</dbReference>
<keyword evidence="2" id="KW-1185">Reference proteome</keyword>
<dbReference type="EMBL" id="KN832974">
    <property type="protein sequence ID" value="KIM89799.1"/>
    <property type="molecule type" value="Genomic_DNA"/>
</dbReference>
<accession>A0A0C3GDL9</accession>
<dbReference type="AlphaFoldDB" id="A0A0C3GDL9"/>
<reference evidence="1 2" key="1">
    <citation type="submission" date="2014-04" db="EMBL/GenBank/DDBJ databases">
        <authorList>
            <consortium name="DOE Joint Genome Institute"/>
            <person name="Kuo A."/>
            <person name="Tarkka M."/>
            <person name="Buscot F."/>
            <person name="Kohler A."/>
            <person name="Nagy L.G."/>
            <person name="Floudas D."/>
            <person name="Copeland A."/>
            <person name="Barry K.W."/>
            <person name="Cichocki N."/>
            <person name="Veneault-Fourrey C."/>
            <person name="LaButti K."/>
            <person name="Lindquist E.A."/>
            <person name="Lipzen A."/>
            <person name="Lundell T."/>
            <person name="Morin E."/>
            <person name="Murat C."/>
            <person name="Sun H."/>
            <person name="Tunlid A."/>
            <person name="Henrissat B."/>
            <person name="Grigoriev I.V."/>
            <person name="Hibbett D.S."/>
            <person name="Martin F."/>
            <person name="Nordberg H.P."/>
            <person name="Cantor M.N."/>
            <person name="Hua S.X."/>
        </authorList>
    </citation>
    <scope>NUCLEOTIDE SEQUENCE [LARGE SCALE GENOMIC DNA]</scope>
    <source>
        <strain evidence="1 2">F 1598</strain>
    </source>
</reference>
<evidence type="ECO:0000313" key="2">
    <source>
        <dbReference type="Proteomes" id="UP000054166"/>
    </source>
</evidence>
<reference evidence="2" key="2">
    <citation type="submission" date="2015-01" db="EMBL/GenBank/DDBJ databases">
        <title>Evolutionary Origins and Diversification of the Mycorrhizal Mutualists.</title>
        <authorList>
            <consortium name="DOE Joint Genome Institute"/>
            <consortium name="Mycorrhizal Genomics Consortium"/>
            <person name="Kohler A."/>
            <person name="Kuo A."/>
            <person name="Nagy L.G."/>
            <person name="Floudas D."/>
            <person name="Copeland A."/>
            <person name="Barry K.W."/>
            <person name="Cichocki N."/>
            <person name="Veneault-Fourrey C."/>
            <person name="LaButti K."/>
            <person name="Lindquist E.A."/>
            <person name="Lipzen A."/>
            <person name="Lundell T."/>
            <person name="Morin E."/>
            <person name="Murat C."/>
            <person name="Riley R."/>
            <person name="Ohm R."/>
            <person name="Sun H."/>
            <person name="Tunlid A."/>
            <person name="Henrissat B."/>
            <person name="Grigoriev I.V."/>
            <person name="Hibbett D.S."/>
            <person name="Martin F."/>
        </authorList>
    </citation>
    <scope>NUCLEOTIDE SEQUENCE [LARGE SCALE GENOMIC DNA]</scope>
    <source>
        <strain evidence="2">F 1598</strain>
    </source>
</reference>
<sequence length="128" mass="14331">MTIALTGTLFRSCPCQSTLSYIFWYVMKGTLPARWKILQTAFLSKNPAGSMELVATGGTDKENCEPMFKSLFANSQIRDEKALCWTLEALTDNDELEPFVSGIPGFIASDNAGNNYKIMRHFQEDDAF</sequence>
<name>A0A0C3GDL9_PILCF</name>
<dbReference type="OrthoDB" id="2973393at2759"/>
<evidence type="ECO:0000313" key="1">
    <source>
        <dbReference type="EMBL" id="KIM89799.1"/>
    </source>
</evidence>
<dbReference type="InParanoid" id="A0A0C3GDL9"/>
<protein>
    <submittedName>
        <fullName evidence="1">Uncharacterized protein</fullName>
    </submittedName>
</protein>
<proteinExistence type="predicted"/>
<gene>
    <name evidence="1" type="ORF">PILCRDRAFT_196586</name>
</gene>